<dbReference type="GO" id="GO:0003723">
    <property type="term" value="F:RNA binding"/>
    <property type="evidence" value="ECO:0007669"/>
    <property type="project" value="InterPro"/>
</dbReference>
<reference evidence="3" key="1">
    <citation type="submission" date="2017-04" db="EMBL/GenBank/DDBJ databases">
        <authorList>
            <person name="Varghese N."/>
            <person name="Submissions S."/>
        </authorList>
    </citation>
    <scope>NUCLEOTIDE SEQUENCE [LARGE SCALE GENOMIC DNA]</scope>
    <source>
        <strain evidence="3">VKM Ac-2121</strain>
    </source>
</reference>
<protein>
    <submittedName>
        <fullName evidence="2">RNB domain-containing protein</fullName>
    </submittedName>
</protein>
<dbReference type="Pfam" id="PF00773">
    <property type="entry name" value="RNB"/>
    <property type="match status" value="1"/>
</dbReference>
<dbReference type="InterPro" id="IPR001900">
    <property type="entry name" value="RNase_II/R"/>
</dbReference>
<dbReference type="GO" id="GO:0004540">
    <property type="term" value="F:RNA nuclease activity"/>
    <property type="evidence" value="ECO:0007669"/>
    <property type="project" value="InterPro"/>
</dbReference>
<dbReference type="InterPro" id="IPR050180">
    <property type="entry name" value="RNR_Ribonuclease"/>
</dbReference>
<dbReference type="PANTHER" id="PTHR23355">
    <property type="entry name" value="RIBONUCLEASE"/>
    <property type="match status" value="1"/>
</dbReference>
<sequence length="473" mass="50505">MTDRRLRLPRPDDDVARALAAVRVEHELPGPFPPAALAEAEEADRLADDAGRLDLTAVPFVTIDPPGSLDLDQALHLEPTASGVVLRYAIADVPAVVRPGGALDTETRRRGQTYYLPDGRVPLHPDVLSEGTASLLPGQPRRALVWTLELDAGAEPRSVRLERALVTSIARLDYETVQRSVDAGRPHPSIELLPWFGRERLAREAERGGASLTLPEEEIVAADGGYRVERRAPLAVEAWNAQVSLLTGMSAAAMMLDAGVGILRTMPAADPSTVAAFRTRAEALGVPWPTDETYGAYLRRLDTAEPRQLAVMYAAASLFRGAGYTAFDGTSPEHPEQAALAAAYAHVTAPLRRLVDRFGLAVCLAISTGEDLPDWLRSALPELPALMASSDRRAGAASRSATAVVEAAILRGREGSVFEGVVVQTAKTRSSVQLLDPEITVDVQTPLTPGARVDIVLVSVDVATGSAVFRLGD</sequence>
<feature type="domain" description="RNB" evidence="1">
    <location>
        <begin position="52"/>
        <end position="369"/>
    </location>
</feature>
<evidence type="ECO:0000313" key="3">
    <source>
        <dbReference type="Proteomes" id="UP000193711"/>
    </source>
</evidence>
<dbReference type="PANTHER" id="PTHR23355:SF9">
    <property type="entry name" value="DIS3-LIKE EXONUCLEASE 2"/>
    <property type="match status" value="1"/>
</dbReference>
<evidence type="ECO:0000313" key="2">
    <source>
        <dbReference type="EMBL" id="SMH34996.1"/>
    </source>
</evidence>
<evidence type="ECO:0000259" key="1">
    <source>
        <dbReference type="SMART" id="SM00955"/>
    </source>
</evidence>
<dbReference type="AlphaFoldDB" id="A0A1X7NBJ6"/>
<dbReference type="RefSeq" id="WP_085475503.1">
    <property type="nucleotide sequence ID" value="NZ_FXBM01000001.1"/>
</dbReference>
<dbReference type="Proteomes" id="UP000193711">
    <property type="component" value="Unassembled WGS sequence"/>
</dbReference>
<keyword evidence="3" id="KW-1185">Reference proteome</keyword>
<dbReference type="InterPro" id="IPR040596">
    <property type="entry name" value="RNase_II_C_S1"/>
</dbReference>
<dbReference type="GO" id="GO:0005829">
    <property type="term" value="C:cytosol"/>
    <property type="evidence" value="ECO:0007669"/>
    <property type="project" value="TreeGrafter"/>
</dbReference>
<proteinExistence type="predicted"/>
<dbReference type="InterPro" id="IPR012340">
    <property type="entry name" value="NA-bd_OB-fold"/>
</dbReference>
<dbReference type="GO" id="GO:0006402">
    <property type="term" value="P:mRNA catabolic process"/>
    <property type="evidence" value="ECO:0007669"/>
    <property type="project" value="TreeGrafter"/>
</dbReference>
<dbReference type="Pfam" id="PF18614">
    <property type="entry name" value="RNase_II_C_S1"/>
    <property type="match status" value="1"/>
</dbReference>
<dbReference type="OrthoDB" id="5800376at2"/>
<dbReference type="EMBL" id="FXBM01000001">
    <property type="protein sequence ID" value="SMH34996.1"/>
    <property type="molecule type" value="Genomic_DNA"/>
</dbReference>
<dbReference type="SUPFAM" id="SSF50249">
    <property type="entry name" value="Nucleic acid-binding proteins"/>
    <property type="match status" value="1"/>
</dbReference>
<accession>A0A1X7NBJ6</accession>
<organism evidence="2 3">
    <name type="scientific">Rathayibacter oskolensis</name>
    <dbReference type="NCBI Taxonomy" id="1891671"/>
    <lineage>
        <taxon>Bacteria</taxon>
        <taxon>Bacillati</taxon>
        <taxon>Actinomycetota</taxon>
        <taxon>Actinomycetes</taxon>
        <taxon>Micrococcales</taxon>
        <taxon>Microbacteriaceae</taxon>
        <taxon>Rathayibacter</taxon>
    </lineage>
</organism>
<name>A0A1X7NBJ6_9MICO</name>
<dbReference type="SMART" id="SM00955">
    <property type="entry name" value="RNB"/>
    <property type="match status" value="1"/>
</dbReference>
<dbReference type="STRING" id="1891671.SAMN06295885_1070"/>
<gene>
    <name evidence="2" type="ORF">SAMN06295885_1070</name>
</gene>